<name>A0A6A5VFS6_9PLEO</name>
<evidence type="ECO:0000256" key="1">
    <source>
        <dbReference type="SAM" id="MobiDB-lite"/>
    </source>
</evidence>
<feature type="region of interest" description="Disordered" evidence="1">
    <location>
        <begin position="1"/>
        <end position="82"/>
    </location>
</feature>
<proteinExistence type="predicted"/>
<evidence type="ECO:0000313" key="2">
    <source>
        <dbReference type="EMBL" id="KAF1976011.1"/>
    </source>
</evidence>
<dbReference type="OrthoDB" id="3800559at2759"/>
<dbReference type="Proteomes" id="UP000800036">
    <property type="component" value="Unassembled WGS sequence"/>
</dbReference>
<dbReference type="AlphaFoldDB" id="A0A6A5VFS6"/>
<dbReference type="EMBL" id="ML976668">
    <property type="protein sequence ID" value="KAF1976011.1"/>
    <property type="molecule type" value="Genomic_DNA"/>
</dbReference>
<organism evidence="2 3">
    <name type="scientific">Bimuria novae-zelandiae CBS 107.79</name>
    <dbReference type="NCBI Taxonomy" id="1447943"/>
    <lineage>
        <taxon>Eukaryota</taxon>
        <taxon>Fungi</taxon>
        <taxon>Dikarya</taxon>
        <taxon>Ascomycota</taxon>
        <taxon>Pezizomycotina</taxon>
        <taxon>Dothideomycetes</taxon>
        <taxon>Pleosporomycetidae</taxon>
        <taxon>Pleosporales</taxon>
        <taxon>Massarineae</taxon>
        <taxon>Didymosphaeriaceae</taxon>
        <taxon>Bimuria</taxon>
    </lineage>
</organism>
<feature type="compositionally biased region" description="Low complexity" evidence="1">
    <location>
        <begin position="40"/>
        <end position="51"/>
    </location>
</feature>
<sequence length="353" mass="39138">MVTTRSGRKSAPAAKPSKSTPAAAKPSRSTAVAETSNSTAFAAPSKSNAAAKPRKSTPAAAKPSKFNAVGKPRKSTVVPKAKPTSQGLTFLQQWLGQGLKEQPVQQENRRRPGSTLFLKLPAETLHSIAAELRLDNDRKALYNLCLTSRVLRNVAQPALFNLFSILRRELEYDKRLGKLVYKPQYHESCVQFTREVLKQDDLAAKVTSIDLNFHCSSNGNLLKLKTADHAVFKQAHTMLFPQAEVWIATVRNRHLFAVLAILLARLRKLRCIILNPPRGSSSDSTDIGVSNGFPYMHGLFATANPSVQDVQDLFLAVEEISIPEERMEYMDITLVHPTIMTCQDILHSSRYLH</sequence>
<reference evidence="2" key="1">
    <citation type="journal article" date="2020" name="Stud. Mycol.">
        <title>101 Dothideomycetes genomes: a test case for predicting lifestyles and emergence of pathogens.</title>
        <authorList>
            <person name="Haridas S."/>
            <person name="Albert R."/>
            <person name="Binder M."/>
            <person name="Bloem J."/>
            <person name="Labutti K."/>
            <person name="Salamov A."/>
            <person name="Andreopoulos B."/>
            <person name="Baker S."/>
            <person name="Barry K."/>
            <person name="Bills G."/>
            <person name="Bluhm B."/>
            <person name="Cannon C."/>
            <person name="Castanera R."/>
            <person name="Culley D."/>
            <person name="Daum C."/>
            <person name="Ezra D."/>
            <person name="Gonzalez J."/>
            <person name="Henrissat B."/>
            <person name="Kuo A."/>
            <person name="Liang C."/>
            <person name="Lipzen A."/>
            <person name="Lutzoni F."/>
            <person name="Magnuson J."/>
            <person name="Mondo S."/>
            <person name="Nolan M."/>
            <person name="Ohm R."/>
            <person name="Pangilinan J."/>
            <person name="Park H.-J."/>
            <person name="Ramirez L."/>
            <person name="Alfaro M."/>
            <person name="Sun H."/>
            <person name="Tritt A."/>
            <person name="Yoshinaga Y."/>
            <person name="Zwiers L.-H."/>
            <person name="Turgeon B."/>
            <person name="Goodwin S."/>
            <person name="Spatafora J."/>
            <person name="Crous P."/>
            <person name="Grigoriev I."/>
        </authorList>
    </citation>
    <scope>NUCLEOTIDE SEQUENCE</scope>
    <source>
        <strain evidence="2">CBS 107.79</strain>
    </source>
</reference>
<evidence type="ECO:0008006" key="4">
    <source>
        <dbReference type="Google" id="ProtNLM"/>
    </source>
</evidence>
<protein>
    <recommendedName>
        <fullName evidence="4">F-box domain-containing protein</fullName>
    </recommendedName>
</protein>
<gene>
    <name evidence="2" type="ORF">BU23DRAFT_566206</name>
</gene>
<keyword evidence="3" id="KW-1185">Reference proteome</keyword>
<evidence type="ECO:0000313" key="3">
    <source>
        <dbReference type="Proteomes" id="UP000800036"/>
    </source>
</evidence>
<accession>A0A6A5VFS6</accession>
<feature type="compositionally biased region" description="Low complexity" evidence="1">
    <location>
        <begin position="9"/>
        <end position="31"/>
    </location>
</feature>